<evidence type="ECO:0000313" key="3">
    <source>
        <dbReference type="Proteomes" id="UP000445000"/>
    </source>
</evidence>
<accession>A0A829Y5J1</accession>
<evidence type="ECO:0000313" key="2">
    <source>
        <dbReference type="EMBL" id="GFE78086.1"/>
    </source>
</evidence>
<proteinExistence type="predicted"/>
<keyword evidence="2" id="KW-0489">Methyltransferase</keyword>
<dbReference type="PANTHER" id="PTHR43464">
    <property type="entry name" value="METHYLTRANSFERASE"/>
    <property type="match status" value="1"/>
</dbReference>
<dbReference type="SUPFAM" id="SSF53335">
    <property type="entry name" value="S-adenosyl-L-methionine-dependent methyltransferases"/>
    <property type="match status" value="1"/>
</dbReference>
<name>A0A829Y5J1_9GAMM</name>
<dbReference type="GO" id="GO:0032259">
    <property type="term" value="P:methylation"/>
    <property type="evidence" value="ECO:0007669"/>
    <property type="project" value="UniProtKB-KW"/>
</dbReference>
<dbReference type="InterPro" id="IPR013217">
    <property type="entry name" value="Methyltransf_12"/>
</dbReference>
<gene>
    <name evidence="2" type="ORF">GCM10011487_00860</name>
</gene>
<keyword evidence="3" id="KW-1185">Reference proteome</keyword>
<dbReference type="AlphaFoldDB" id="A0A829Y5J1"/>
<dbReference type="EMBL" id="BLJN01000001">
    <property type="protein sequence ID" value="GFE78086.1"/>
    <property type="molecule type" value="Genomic_DNA"/>
</dbReference>
<feature type="domain" description="Methyltransferase type 12" evidence="1">
    <location>
        <begin position="50"/>
        <end position="144"/>
    </location>
</feature>
<dbReference type="Proteomes" id="UP000445000">
    <property type="component" value="Unassembled WGS sequence"/>
</dbReference>
<organism evidence="2 3">
    <name type="scientific">Steroidobacter agaridevorans</name>
    <dbReference type="NCBI Taxonomy" id="2695856"/>
    <lineage>
        <taxon>Bacteria</taxon>
        <taxon>Pseudomonadati</taxon>
        <taxon>Pseudomonadota</taxon>
        <taxon>Gammaproteobacteria</taxon>
        <taxon>Steroidobacterales</taxon>
        <taxon>Steroidobacteraceae</taxon>
        <taxon>Steroidobacter</taxon>
    </lineage>
</organism>
<comment type="caution">
    <text evidence="2">The sequence shown here is derived from an EMBL/GenBank/DDBJ whole genome shotgun (WGS) entry which is preliminary data.</text>
</comment>
<dbReference type="InterPro" id="IPR029063">
    <property type="entry name" value="SAM-dependent_MTases_sf"/>
</dbReference>
<dbReference type="Pfam" id="PF08242">
    <property type="entry name" value="Methyltransf_12"/>
    <property type="match status" value="1"/>
</dbReference>
<dbReference type="PANTHER" id="PTHR43464:SF58">
    <property type="entry name" value="BLR7975 PROTEIN"/>
    <property type="match status" value="1"/>
</dbReference>
<protein>
    <submittedName>
        <fullName evidence="2">Methyltransferase</fullName>
    </submittedName>
</protein>
<dbReference type="Gene3D" id="3.40.50.150">
    <property type="entry name" value="Vaccinia Virus protein VP39"/>
    <property type="match status" value="1"/>
</dbReference>
<reference evidence="3" key="1">
    <citation type="submission" date="2020-01" db="EMBL/GenBank/DDBJ databases">
        <title>'Steroidobacter agaridevorans' sp. nov., agar-degrading bacteria isolated from rhizosphere soils.</title>
        <authorList>
            <person name="Ikenaga M."/>
            <person name="Kataoka M."/>
            <person name="Murouchi A."/>
            <person name="Katsuragi S."/>
            <person name="Sakai M."/>
        </authorList>
    </citation>
    <scope>NUCLEOTIDE SEQUENCE [LARGE SCALE GENOMIC DNA]</scope>
    <source>
        <strain evidence="3">YU21-B</strain>
    </source>
</reference>
<evidence type="ECO:0000259" key="1">
    <source>
        <dbReference type="Pfam" id="PF08242"/>
    </source>
</evidence>
<sequence>MSKPSDVFADPEAVSRYAEGPPRLVPGFADLQRMARLLIAERAPQDARVLVVGAGGGLELKVFAESQPGWQFDGIDPSAAMLKLAEGTLGPLVPRVRLHPGYIDVAPEGPFDAATCLLTLHFVAPEERLRTVREIRRRLKPGAPLVVAHLSFPQGEPERALWLSRYASFAISSGVDPASATNARTAIAAQLPILAPEQDEAILRDAGFTDVSLFYTGFTFRGWVAYAAR</sequence>
<dbReference type="CDD" id="cd02440">
    <property type="entry name" value="AdoMet_MTases"/>
    <property type="match status" value="1"/>
</dbReference>
<dbReference type="GO" id="GO:0008168">
    <property type="term" value="F:methyltransferase activity"/>
    <property type="evidence" value="ECO:0007669"/>
    <property type="project" value="UniProtKB-KW"/>
</dbReference>
<dbReference type="RefSeq" id="WP_161810021.1">
    <property type="nucleotide sequence ID" value="NZ_BLJN01000001.1"/>
</dbReference>
<keyword evidence="2" id="KW-0808">Transferase</keyword>